<feature type="transmembrane region" description="Helical" evidence="8">
    <location>
        <begin position="78"/>
        <end position="100"/>
    </location>
</feature>
<evidence type="ECO:0000256" key="4">
    <source>
        <dbReference type="ARBA" id="ARBA00022989"/>
    </source>
</evidence>
<dbReference type="Pfam" id="PF00361">
    <property type="entry name" value="Proton_antipo_M"/>
    <property type="match status" value="1"/>
</dbReference>
<evidence type="ECO:0000256" key="2">
    <source>
        <dbReference type="ARBA" id="ARBA00022475"/>
    </source>
</evidence>
<evidence type="ECO:0000256" key="6">
    <source>
        <dbReference type="ARBA" id="ARBA00023136"/>
    </source>
</evidence>
<dbReference type="RefSeq" id="WP_129354490.1">
    <property type="nucleotide sequence ID" value="NZ_CP026538.1"/>
</dbReference>
<feature type="transmembrane region" description="Helical" evidence="8">
    <location>
        <begin position="135"/>
        <end position="154"/>
    </location>
</feature>
<evidence type="ECO:0000256" key="1">
    <source>
        <dbReference type="ARBA" id="ARBA00004651"/>
    </source>
</evidence>
<dbReference type="PANTHER" id="PTHR42682:SF3">
    <property type="entry name" value="FORMATE HYDROGENLYASE SUBUNIT 3-RELATED"/>
    <property type="match status" value="1"/>
</dbReference>
<keyword evidence="3 7" id="KW-0812">Transmembrane</keyword>
<evidence type="ECO:0000256" key="7">
    <source>
        <dbReference type="RuleBase" id="RU000320"/>
    </source>
</evidence>
<reference evidence="10 11" key="1">
    <citation type="submission" date="2018-02" db="EMBL/GenBank/DDBJ databases">
        <title>Genome sequence of Desulfovibrio carbinolicus DSM 3852.</title>
        <authorList>
            <person name="Wilbanks E."/>
            <person name="Skennerton C.T."/>
            <person name="Orphan V.J."/>
        </authorList>
    </citation>
    <scope>NUCLEOTIDE SEQUENCE [LARGE SCALE GENOMIC DNA]</scope>
    <source>
        <strain evidence="10 11">DSM 3852</strain>
    </source>
</reference>
<evidence type="ECO:0000256" key="8">
    <source>
        <dbReference type="SAM" id="Phobius"/>
    </source>
</evidence>
<dbReference type="InterPro" id="IPR052175">
    <property type="entry name" value="ComplexI-like_HydComp"/>
</dbReference>
<feature type="transmembrane region" description="Helical" evidence="8">
    <location>
        <begin position="274"/>
        <end position="296"/>
    </location>
</feature>
<feature type="transmembrane region" description="Helical" evidence="8">
    <location>
        <begin position="112"/>
        <end position="129"/>
    </location>
</feature>
<feature type="transmembrane region" description="Helical" evidence="8">
    <location>
        <begin position="387"/>
        <end position="413"/>
    </location>
</feature>
<feature type="transmembrane region" description="Helical" evidence="8">
    <location>
        <begin position="524"/>
        <end position="547"/>
    </location>
</feature>
<dbReference type="AlphaFoldDB" id="A0A4P6HPX0"/>
<evidence type="ECO:0000259" key="9">
    <source>
        <dbReference type="Pfam" id="PF00361"/>
    </source>
</evidence>
<dbReference type="GO" id="GO:0005886">
    <property type="term" value="C:plasma membrane"/>
    <property type="evidence" value="ECO:0007669"/>
    <property type="project" value="UniProtKB-SubCell"/>
</dbReference>
<feature type="transmembrane region" description="Helical" evidence="8">
    <location>
        <begin position="479"/>
        <end position="504"/>
    </location>
</feature>
<keyword evidence="5" id="KW-0560">Oxidoreductase</keyword>
<dbReference type="KEGG" id="dcb:C3Y92_16495"/>
<dbReference type="OrthoDB" id="9805769at2"/>
<dbReference type="PANTHER" id="PTHR42682">
    <property type="entry name" value="HYDROGENASE-4 COMPONENT F"/>
    <property type="match status" value="1"/>
</dbReference>
<name>A0A4P6HPX0_9BACT</name>
<organism evidence="10 11">
    <name type="scientific">Solidesulfovibrio carbinolicus</name>
    <dbReference type="NCBI Taxonomy" id="296842"/>
    <lineage>
        <taxon>Bacteria</taxon>
        <taxon>Pseudomonadati</taxon>
        <taxon>Thermodesulfobacteriota</taxon>
        <taxon>Desulfovibrionia</taxon>
        <taxon>Desulfovibrionales</taxon>
        <taxon>Desulfovibrionaceae</taxon>
        <taxon>Solidesulfovibrio</taxon>
    </lineage>
</organism>
<evidence type="ECO:0000256" key="5">
    <source>
        <dbReference type="ARBA" id="ARBA00023002"/>
    </source>
</evidence>
<sequence length="665" mass="67644">MELFGLSLAFFLLGALASLALAGREAAHRLGPAGAVAGSLVGLAGLALTPASAVTQATLPWGLPFGSLALGLDPASRLFLIPVYAVGAAAAVAGSLALAGSEAAQAGPDRRGPHWFFYNVLLAGLALVMAARDGVVFLIAWEVMSLAPFFLGSLHDDEVEVREAAWTYLVCAHLGAALVIAFFALAMGQAGATGFDALAEAARAGRFTLPSLLFFLAFFGFAAKIGLVPFHVWLPAIYPAAPGHVAALMSGGMINVGLYGLWRALEILPPPAPWQGWTIAGLGLASALLGILAALGQGNLKRLLAYSSVENMGLICLGLGLGLVGLSCGNPAMAALGLGGALFHMLCHAGFKSLLFLCASEVLASVGSARIAHLGGLAKRMPAVGTLFLLAGAGIAGLPPLPGFIGELTMALAMLAGLDLPGLLPRTASAASLAALAAVGGFALAAFAKAGGLAFLGAPRTPAAAKAEAPPRAALLAPLFLAAGLVAAAALAPALLRFVGQAVLAFPGMDPAPARAALEQAAAAARTVGFFGAGIIALAGGLLWLRAWAGAAHGRRREPTWGCGYTAPTAHMQYGAASFVEPTAKLLAGPMGLTRRLDMDPGLFPKRATLFVVSRDAARDKLFTPLFEAVARLCDAAKVVQHGKVHLYILYVLATVVLLLAWKLS</sequence>
<feature type="transmembrane region" description="Helical" evidence="8">
    <location>
        <begin position="166"/>
        <end position="192"/>
    </location>
</feature>
<proteinExistence type="predicted"/>
<accession>A0A4P6HPX0</accession>
<keyword evidence="6 8" id="KW-0472">Membrane</keyword>
<dbReference type="EMBL" id="CP026538">
    <property type="protein sequence ID" value="QAZ68744.1"/>
    <property type="molecule type" value="Genomic_DNA"/>
</dbReference>
<feature type="transmembrane region" description="Helical" evidence="8">
    <location>
        <begin position="212"/>
        <end position="233"/>
    </location>
</feature>
<dbReference type="InterPro" id="IPR001750">
    <property type="entry name" value="ND/Mrp_TM"/>
</dbReference>
<evidence type="ECO:0000313" key="11">
    <source>
        <dbReference type="Proteomes" id="UP000293296"/>
    </source>
</evidence>
<feature type="transmembrane region" description="Helical" evidence="8">
    <location>
        <begin position="645"/>
        <end position="662"/>
    </location>
</feature>
<dbReference type="Proteomes" id="UP000293296">
    <property type="component" value="Chromosome"/>
</dbReference>
<feature type="transmembrane region" description="Helical" evidence="8">
    <location>
        <begin position="303"/>
        <end position="326"/>
    </location>
</feature>
<protein>
    <recommendedName>
        <fullName evidence="9">NADH:quinone oxidoreductase/Mrp antiporter transmembrane domain-containing protein</fullName>
    </recommendedName>
</protein>
<comment type="subcellular location">
    <subcellularLocation>
        <location evidence="1">Cell membrane</location>
        <topology evidence="1">Multi-pass membrane protein</topology>
    </subcellularLocation>
    <subcellularLocation>
        <location evidence="7">Membrane</location>
        <topology evidence="7">Multi-pass membrane protein</topology>
    </subcellularLocation>
</comment>
<keyword evidence="2" id="KW-1003">Cell membrane</keyword>
<feature type="transmembrane region" description="Helical" evidence="8">
    <location>
        <begin position="245"/>
        <end position="262"/>
    </location>
</feature>
<gene>
    <name evidence="10" type="ORF">C3Y92_16495</name>
</gene>
<evidence type="ECO:0000256" key="3">
    <source>
        <dbReference type="ARBA" id="ARBA00022692"/>
    </source>
</evidence>
<feature type="transmembrane region" description="Helical" evidence="8">
    <location>
        <begin position="433"/>
        <end position="458"/>
    </location>
</feature>
<keyword evidence="11" id="KW-1185">Reference proteome</keyword>
<evidence type="ECO:0000313" key="10">
    <source>
        <dbReference type="EMBL" id="QAZ68744.1"/>
    </source>
</evidence>
<keyword evidence="4 8" id="KW-1133">Transmembrane helix</keyword>
<feature type="domain" description="NADH:quinone oxidoreductase/Mrp antiporter transmembrane" evidence="9">
    <location>
        <begin position="133"/>
        <end position="410"/>
    </location>
</feature>
<dbReference type="GO" id="GO:0016491">
    <property type="term" value="F:oxidoreductase activity"/>
    <property type="evidence" value="ECO:0007669"/>
    <property type="project" value="UniProtKB-KW"/>
</dbReference>